<feature type="signal peptide" evidence="9">
    <location>
        <begin position="1"/>
        <end position="27"/>
    </location>
</feature>
<reference evidence="10" key="1">
    <citation type="submission" date="2021-04" db="EMBL/GenBank/DDBJ databases">
        <title>novel species isolated from subtropical streams in China.</title>
        <authorList>
            <person name="Lu H."/>
        </authorList>
    </citation>
    <scope>NUCLEOTIDE SEQUENCE</scope>
    <source>
        <strain evidence="10">FT137W</strain>
    </source>
</reference>
<keyword evidence="8" id="KW-0175">Coiled coil</keyword>
<evidence type="ECO:0000256" key="6">
    <source>
        <dbReference type="ARBA" id="ARBA00023136"/>
    </source>
</evidence>
<comment type="caution">
    <text evidence="10">The sequence shown here is derived from an EMBL/GenBank/DDBJ whole genome shotgun (WGS) entry which is preliminary data.</text>
</comment>
<keyword evidence="9" id="KW-0732">Signal</keyword>
<dbReference type="PANTHER" id="PTHR30026">
    <property type="entry name" value="OUTER MEMBRANE PROTEIN TOLC"/>
    <property type="match status" value="1"/>
</dbReference>
<dbReference type="GO" id="GO:0009279">
    <property type="term" value="C:cell outer membrane"/>
    <property type="evidence" value="ECO:0007669"/>
    <property type="project" value="UniProtKB-SubCell"/>
</dbReference>
<dbReference type="NCBIfam" id="TIGR01844">
    <property type="entry name" value="type_I_sec_TolC"/>
    <property type="match status" value="1"/>
</dbReference>
<keyword evidence="5" id="KW-0812">Transmembrane</keyword>
<dbReference type="AlphaFoldDB" id="A0A941IGM3"/>
<keyword evidence="11" id="KW-1185">Reference proteome</keyword>
<evidence type="ECO:0000256" key="7">
    <source>
        <dbReference type="ARBA" id="ARBA00023237"/>
    </source>
</evidence>
<organism evidence="10 11">
    <name type="scientific">Undibacterium fentianense</name>
    <dbReference type="NCBI Taxonomy" id="2828728"/>
    <lineage>
        <taxon>Bacteria</taxon>
        <taxon>Pseudomonadati</taxon>
        <taxon>Pseudomonadota</taxon>
        <taxon>Betaproteobacteria</taxon>
        <taxon>Burkholderiales</taxon>
        <taxon>Oxalobacteraceae</taxon>
        <taxon>Undibacterium</taxon>
    </lineage>
</organism>
<dbReference type="SUPFAM" id="SSF56954">
    <property type="entry name" value="Outer membrane efflux proteins (OEP)"/>
    <property type="match status" value="1"/>
</dbReference>
<evidence type="ECO:0000256" key="2">
    <source>
        <dbReference type="ARBA" id="ARBA00007613"/>
    </source>
</evidence>
<accession>A0A941IGM3</accession>
<keyword evidence="7" id="KW-0998">Cell outer membrane</keyword>
<keyword evidence="4" id="KW-1134">Transmembrane beta strand</keyword>
<evidence type="ECO:0000256" key="9">
    <source>
        <dbReference type="SAM" id="SignalP"/>
    </source>
</evidence>
<dbReference type="InterPro" id="IPR010130">
    <property type="entry name" value="T1SS_OMP_TolC"/>
</dbReference>
<dbReference type="Gene3D" id="1.20.1600.10">
    <property type="entry name" value="Outer membrane efflux proteins (OEP)"/>
    <property type="match status" value="1"/>
</dbReference>
<dbReference type="PANTHER" id="PTHR30026:SF20">
    <property type="entry name" value="OUTER MEMBRANE PROTEIN TOLC"/>
    <property type="match status" value="1"/>
</dbReference>
<dbReference type="InterPro" id="IPR051906">
    <property type="entry name" value="TolC-like"/>
</dbReference>
<dbReference type="GO" id="GO:0015562">
    <property type="term" value="F:efflux transmembrane transporter activity"/>
    <property type="evidence" value="ECO:0007669"/>
    <property type="project" value="InterPro"/>
</dbReference>
<dbReference type="Pfam" id="PF02321">
    <property type="entry name" value="OEP"/>
    <property type="match status" value="2"/>
</dbReference>
<evidence type="ECO:0000256" key="4">
    <source>
        <dbReference type="ARBA" id="ARBA00022452"/>
    </source>
</evidence>
<evidence type="ECO:0000256" key="1">
    <source>
        <dbReference type="ARBA" id="ARBA00004442"/>
    </source>
</evidence>
<proteinExistence type="inferred from homology"/>
<evidence type="ECO:0000313" key="11">
    <source>
        <dbReference type="Proteomes" id="UP000678545"/>
    </source>
</evidence>
<evidence type="ECO:0000256" key="5">
    <source>
        <dbReference type="ARBA" id="ARBA00022692"/>
    </source>
</evidence>
<comment type="similarity">
    <text evidence="2">Belongs to the outer membrane factor (OMF) (TC 1.B.17) family.</text>
</comment>
<dbReference type="Proteomes" id="UP000678545">
    <property type="component" value="Unassembled WGS sequence"/>
</dbReference>
<evidence type="ECO:0000256" key="8">
    <source>
        <dbReference type="SAM" id="Coils"/>
    </source>
</evidence>
<comment type="subcellular location">
    <subcellularLocation>
        <location evidence="1">Cell outer membrane</location>
    </subcellularLocation>
</comment>
<feature type="chain" id="PRO_5037529259" evidence="9">
    <location>
        <begin position="28"/>
        <end position="448"/>
    </location>
</feature>
<evidence type="ECO:0000313" key="10">
    <source>
        <dbReference type="EMBL" id="MBR7801497.1"/>
    </source>
</evidence>
<protein>
    <submittedName>
        <fullName evidence="10">TolC family outer membrane protein</fullName>
    </submittedName>
</protein>
<feature type="coiled-coil region" evidence="8">
    <location>
        <begin position="190"/>
        <end position="217"/>
    </location>
</feature>
<dbReference type="InterPro" id="IPR003423">
    <property type="entry name" value="OMP_efflux"/>
</dbReference>
<gene>
    <name evidence="10" type="ORF">KDM90_15910</name>
</gene>
<dbReference type="RefSeq" id="WP_212676623.1">
    <property type="nucleotide sequence ID" value="NZ_JAGSPJ010000007.1"/>
</dbReference>
<keyword evidence="6" id="KW-0472">Membrane</keyword>
<dbReference type="GO" id="GO:1990281">
    <property type="term" value="C:efflux pump complex"/>
    <property type="evidence" value="ECO:0007669"/>
    <property type="project" value="TreeGrafter"/>
</dbReference>
<sequence length="448" mass="49151">MGSTLLRKTIISAACTAMLLHAVPSSAISLLQAYQAALKNDPQYRSAKADNQSGQQYEVLGRAGLLPQVQYGYTTSKNKGEQIAPDILGRLRETNLDYASSSKSVSVRQSIFNLEGYARFKQGQAQTKLSDAQFEGRSAELIVRLMTAYVDVSYAEDQLRLYTAQRDSYAEQKRLNDRLFEKGEGTKTDMLETQSKLDIAESQLIEANDNLINARNALSNIVGEEVLSIDTLATDISVNDLVQGDYPSWQEKAEKNNPELRAANLAVEVAEQEVAKSRAAHAPRLEFNGNFNHGKSETVSTQRQDNNIRTAGVQLTIPIYSGGYANAVSKQAVAQKEKAIADRDALRGRMLVELRKEFNASRSSLSKIRAMQNSVATATALVEATKQSVKGGIRINADLLSAQQQLVAARRDLTAARYGHLLAFVKLKVVAGDVSYGDLQTVSSYFQQ</sequence>
<dbReference type="GO" id="GO:0015288">
    <property type="term" value="F:porin activity"/>
    <property type="evidence" value="ECO:0007669"/>
    <property type="project" value="TreeGrafter"/>
</dbReference>
<dbReference type="EMBL" id="JAGSPJ010000007">
    <property type="protein sequence ID" value="MBR7801497.1"/>
    <property type="molecule type" value="Genomic_DNA"/>
</dbReference>
<keyword evidence="3" id="KW-0813">Transport</keyword>
<name>A0A941IGM3_9BURK</name>
<evidence type="ECO:0000256" key="3">
    <source>
        <dbReference type="ARBA" id="ARBA00022448"/>
    </source>
</evidence>